<dbReference type="OrthoDB" id="9990681at2"/>
<sequence length="81" mass="8957">MAKEKITITVDPEVVAQARAEVAAGRATSVSAYIAEATVQRTVRERRARDLLDDWGPFSDHELDFARALLDGEQRTERAAS</sequence>
<organism evidence="1 2">
    <name type="scientific">Thermomonospora umbrina</name>
    <dbReference type="NCBI Taxonomy" id="111806"/>
    <lineage>
        <taxon>Bacteria</taxon>
        <taxon>Bacillati</taxon>
        <taxon>Actinomycetota</taxon>
        <taxon>Actinomycetes</taxon>
        <taxon>Streptosporangiales</taxon>
        <taxon>Thermomonosporaceae</taxon>
        <taxon>Thermomonospora</taxon>
    </lineage>
</organism>
<dbReference type="AlphaFoldDB" id="A0A3D9SXG8"/>
<dbReference type="RefSeq" id="WP_116022781.1">
    <property type="nucleotide sequence ID" value="NZ_QTTT01000001.1"/>
</dbReference>
<name>A0A3D9SXG8_9ACTN</name>
<evidence type="ECO:0000313" key="1">
    <source>
        <dbReference type="EMBL" id="REE97264.1"/>
    </source>
</evidence>
<protein>
    <recommendedName>
        <fullName evidence="3">Ribbon-helix-helix CopG family protein</fullName>
    </recommendedName>
</protein>
<comment type="caution">
    <text evidence="1">The sequence shown here is derived from an EMBL/GenBank/DDBJ whole genome shotgun (WGS) entry which is preliminary data.</text>
</comment>
<dbReference type="Proteomes" id="UP000256661">
    <property type="component" value="Unassembled WGS sequence"/>
</dbReference>
<dbReference type="EMBL" id="QTTT01000001">
    <property type="protein sequence ID" value="REE97264.1"/>
    <property type="molecule type" value="Genomic_DNA"/>
</dbReference>
<accession>A0A3D9SXG8</accession>
<gene>
    <name evidence="1" type="ORF">DFJ69_2729</name>
</gene>
<evidence type="ECO:0008006" key="3">
    <source>
        <dbReference type="Google" id="ProtNLM"/>
    </source>
</evidence>
<proteinExistence type="predicted"/>
<reference evidence="1 2" key="1">
    <citation type="submission" date="2018-08" db="EMBL/GenBank/DDBJ databases">
        <title>Sequencing the genomes of 1000 actinobacteria strains.</title>
        <authorList>
            <person name="Klenk H.-P."/>
        </authorList>
    </citation>
    <scope>NUCLEOTIDE SEQUENCE [LARGE SCALE GENOMIC DNA]</scope>
    <source>
        <strain evidence="1 2">DSM 43927</strain>
    </source>
</reference>
<evidence type="ECO:0000313" key="2">
    <source>
        <dbReference type="Proteomes" id="UP000256661"/>
    </source>
</evidence>
<keyword evidence="2" id="KW-1185">Reference proteome</keyword>